<comment type="similarity">
    <text evidence="1">Belongs to the WrbA family.</text>
</comment>
<dbReference type="Gene3D" id="3.40.50.360">
    <property type="match status" value="1"/>
</dbReference>
<evidence type="ECO:0000259" key="2">
    <source>
        <dbReference type="PROSITE" id="PS50902"/>
    </source>
</evidence>
<proteinExistence type="inferred from homology"/>
<evidence type="ECO:0000256" key="1">
    <source>
        <dbReference type="ARBA" id="ARBA00006961"/>
    </source>
</evidence>
<sequence>MFHERLKLAAFGCEAGSYKTPQLSLTYKSSTVPPWLVTISPPLSSILILHCLSKSFPELLFASSFRNNTAKMVKIAIVYYSMYGHIKQLADAEKAGVEKAGGTADLFQIPETLPQDVLDKMHAPAKPTDVTVLEDPQQLLGYDGFLLGIPTRYGNFPAQWKTFWDKTGQIWSSGGYWGKKAGVFISTGTLGGGQESTALAAMSTLAHHGIQFVPLGYAKCFGQLADLSEVHGGSPWGAGTFSAGDGSRQPTPKELEVATIQGEAFYNAVKGA</sequence>
<dbReference type="Proteomes" id="UP001144673">
    <property type="component" value="Chromosome 1"/>
</dbReference>
<dbReference type="KEGG" id="amus:LMH87_005392"/>
<dbReference type="EMBL" id="JAJHUN010000001">
    <property type="protein sequence ID" value="KAJ4163681.1"/>
    <property type="molecule type" value="Genomic_DNA"/>
</dbReference>
<dbReference type="AlphaFoldDB" id="A0A9W8QKM6"/>
<dbReference type="GeneID" id="80892551"/>
<dbReference type="GO" id="GO:0010181">
    <property type="term" value="F:FMN binding"/>
    <property type="evidence" value="ECO:0007669"/>
    <property type="project" value="InterPro"/>
</dbReference>
<dbReference type="NCBIfam" id="NF002999">
    <property type="entry name" value="PRK03767.1"/>
    <property type="match status" value="1"/>
</dbReference>
<comment type="caution">
    <text evidence="3">The sequence shown here is derived from an EMBL/GenBank/DDBJ whole genome shotgun (WGS) entry which is preliminary data.</text>
</comment>
<dbReference type="NCBIfam" id="TIGR01755">
    <property type="entry name" value="flav_wrbA"/>
    <property type="match status" value="1"/>
</dbReference>
<dbReference type="PANTHER" id="PTHR30546:SF23">
    <property type="entry name" value="FLAVOPROTEIN-LIKE PROTEIN YCP4-RELATED"/>
    <property type="match status" value="1"/>
</dbReference>
<dbReference type="RefSeq" id="XP_056058596.1">
    <property type="nucleotide sequence ID" value="XM_056203103.1"/>
</dbReference>
<accession>A0A9W8QKM6</accession>
<dbReference type="InterPro" id="IPR029039">
    <property type="entry name" value="Flavoprotein-like_sf"/>
</dbReference>
<evidence type="ECO:0000313" key="3">
    <source>
        <dbReference type="EMBL" id="KAJ4163681.1"/>
    </source>
</evidence>
<name>A0A9W8QKM6_AKAMU</name>
<dbReference type="SUPFAM" id="SSF52218">
    <property type="entry name" value="Flavoproteins"/>
    <property type="match status" value="1"/>
</dbReference>
<organism evidence="3 4">
    <name type="scientific">Akanthomyces muscarius</name>
    <name type="common">Entomopathogenic fungus</name>
    <name type="synonym">Lecanicillium muscarium</name>
    <dbReference type="NCBI Taxonomy" id="2231603"/>
    <lineage>
        <taxon>Eukaryota</taxon>
        <taxon>Fungi</taxon>
        <taxon>Dikarya</taxon>
        <taxon>Ascomycota</taxon>
        <taxon>Pezizomycotina</taxon>
        <taxon>Sordariomycetes</taxon>
        <taxon>Hypocreomycetidae</taxon>
        <taxon>Hypocreales</taxon>
        <taxon>Cordycipitaceae</taxon>
        <taxon>Akanthomyces</taxon>
    </lineage>
</organism>
<dbReference type="InterPro" id="IPR005025">
    <property type="entry name" value="FMN_Rdtase-like_dom"/>
</dbReference>
<protein>
    <recommendedName>
        <fullName evidence="2">Flavodoxin-like domain-containing protein</fullName>
    </recommendedName>
</protein>
<keyword evidence="4" id="KW-1185">Reference proteome</keyword>
<dbReference type="InterPro" id="IPR010089">
    <property type="entry name" value="Flavoprotein_WrbA-like"/>
</dbReference>
<evidence type="ECO:0000313" key="4">
    <source>
        <dbReference type="Proteomes" id="UP001144673"/>
    </source>
</evidence>
<gene>
    <name evidence="3" type="ORF">LMH87_005392</name>
</gene>
<dbReference type="PANTHER" id="PTHR30546">
    <property type="entry name" value="FLAVODOXIN-RELATED PROTEIN WRBA-RELATED"/>
    <property type="match status" value="1"/>
</dbReference>
<dbReference type="GO" id="GO:0003955">
    <property type="term" value="F:NAD(P)H dehydrogenase (quinone) activity"/>
    <property type="evidence" value="ECO:0007669"/>
    <property type="project" value="InterPro"/>
</dbReference>
<dbReference type="Pfam" id="PF03358">
    <property type="entry name" value="FMN_red"/>
    <property type="match status" value="1"/>
</dbReference>
<reference evidence="3" key="1">
    <citation type="journal article" date="2023" name="Access Microbiol">
        <title>De-novo genome assembly for Akanthomyces muscarius, a biocontrol agent of insect agricultural pests.</title>
        <authorList>
            <person name="Erdos Z."/>
            <person name="Studholme D.J."/>
            <person name="Raymond B."/>
            <person name="Sharma M."/>
        </authorList>
    </citation>
    <scope>NUCLEOTIDE SEQUENCE</scope>
    <source>
        <strain evidence="3">Ve6</strain>
    </source>
</reference>
<dbReference type="FunFam" id="3.40.50.360:FF:000001">
    <property type="entry name" value="NAD(P)H dehydrogenase (Quinone) FQR1-like"/>
    <property type="match status" value="1"/>
</dbReference>
<feature type="domain" description="Flavodoxin-like" evidence="2">
    <location>
        <begin position="75"/>
        <end position="265"/>
    </location>
</feature>
<dbReference type="PROSITE" id="PS50902">
    <property type="entry name" value="FLAVODOXIN_LIKE"/>
    <property type="match status" value="1"/>
</dbReference>
<dbReference type="InterPro" id="IPR008254">
    <property type="entry name" value="Flavodoxin/NO_synth"/>
</dbReference>
<dbReference type="GO" id="GO:0016020">
    <property type="term" value="C:membrane"/>
    <property type="evidence" value="ECO:0007669"/>
    <property type="project" value="TreeGrafter"/>
</dbReference>